<gene>
    <name evidence="11" type="primary">ND3</name>
</gene>
<dbReference type="GO" id="GO:0031966">
    <property type="term" value="C:mitochondrial membrane"/>
    <property type="evidence" value="ECO:0007669"/>
    <property type="project" value="UniProtKB-SubCell"/>
</dbReference>
<keyword evidence="9 11" id="KW-0496">Mitochondrion</keyword>
<evidence type="ECO:0000256" key="6">
    <source>
        <dbReference type="ARBA" id="ARBA00022989"/>
    </source>
</evidence>
<keyword evidence="9" id="KW-0830">Ubiquinone</keyword>
<evidence type="ECO:0000313" key="11">
    <source>
        <dbReference type="EMBL" id="QDM39462.1"/>
    </source>
</evidence>
<organism evidence="11">
    <name type="scientific">Ryssota otaheitana</name>
    <dbReference type="NCBI Taxonomy" id="2595071"/>
    <lineage>
        <taxon>Eukaryota</taxon>
        <taxon>Metazoa</taxon>
        <taxon>Spiralia</taxon>
        <taxon>Lophotrochozoa</taxon>
        <taxon>Mollusca</taxon>
        <taxon>Gastropoda</taxon>
        <taxon>Heterobranchia</taxon>
        <taxon>Euthyneura</taxon>
        <taxon>Panpulmonata</taxon>
        <taxon>Eupulmonata</taxon>
        <taxon>Stylommatophora</taxon>
        <taxon>Helicina</taxon>
        <taxon>Trochomorphoidea</taxon>
        <taxon>Chronidae</taxon>
        <taxon>Ryssota</taxon>
    </lineage>
</organism>
<geneLocation type="mitochondrion" evidence="11"/>
<dbReference type="PANTHER" id="PTHR11058">
    <property type="entry name" value="NADH-UBIQUINONE OXIDOREDUCTASE CHAIN 3"/>
    <property type="match status" value="1"/>
</dbReference>
<comment type="function">
    <text evidence="9">Core subunit of the mitochondrial membrane respiratory chain NADH dehydrogenase (Complex I) which catalyzes electron transfer from NADH through the respiratory chain, using ubiquinone as an electron acceptor. Essential for the catalytic activity of complex I.</text>
</comment>
<dbReference type="AlphaFoldDB" id="A0A5B8G4L0"/>
<feature type="transmembrane region" description="Helical" evidence="9">
    <location>
        <begin position="87"/>
        <end position="107"/>
    </location>
</feature>
<keyword evidence="5 9" id="KW-0812">Transmembrane</keyword>
<keyword evidence="9" id="KW-0679">Respiratory chain</keyword>
<evidence type="ECO:0000256" key="2">
    <source>
        <dbReference type="ARBA" id="ARBA00008472"/>
    </source>
</evidence>
<keyword evidence="9" id="KW-0520">NAD</keyword>
<keyword evidence="10" id="KW-0732">Signal</keyword>
<dbReference type="EC" id="7.1.1.2" evidence="9"/>
<dbReference type="Pfam" id="PF00507">
    <property type="entry name" value="Oxidored_q4"/>
    <property type="match status" value="1"/>
</dbReference>
<dbReference type="PANTHER" id="PTHR11058:SF9">
    <property type="entry name" value="NADH-UBIQUINONE OXIDOREDUCTASE CHAIN 3"/>
    <property type="match status" value="1"/>
</dbReference>
<reference evidence="11" key="1">
    <citation type="journal article" date="2019" name="Philipp J Sci">
        <title>Complete Mitochondrial Genome and Novel Gene Organization of Ryssota otaheitana (Pulmonata: Chronidae), and its Implications on the Stylommatophora Phylogeny.</title>
        <authorList>
            <person name="Damatac A.M.II."/>
            <person name="Fontanilla I.K.C."/>
        </authorList>
    </citation>
    <scope>NUCLEOTIDE SEQUENCE</scope>
</reference>
<comment type="similarity">
    <text evidence="2 9">Belongs to the complex I subunit 3 family.</text>
</comment>
<evidence type="ECO:0000256" key="10">
    <source>
        <dbReference type="SAM" id="SignalP"/>
    </source>
</evidence>
<dbReference type="CTD" id="4537"/>
<evidence type="ECO:0000256" key="3">
    <source>
        <dbReference type="ARBA" id="ARBA00021007"/>
    </source>
</evidence>
<evidence type="ECO:0000256" key="1">
    <source>
        <dbReference type="ARBA" id="ARBA00004370"/>
    </source>
</evidence>
<keyword evidence="9" id="KW-0249">Electron transport</keyword>
<feature type="chain" id="PRO_5022854225" description="NADH-ubiquinone oxidoreductase chain 3" evidence="10">
    <location>
        <begin position="17"/>
        <end position="116"/>
    </location>
</feature>
<evidence type="ECO:0000256" key="4">
    <source>
        <dbReference type="ARBA" id="ARBA00022448"/>
    </source>
</evidence>
<dbReference type="RefSeq" id="YP_009695268.1">
    <property type="nucleotide sequence ID" value="NC_044784.1"/>
</dbReference>
<dbReference type="InterPro" id="IPR000440">
    <property type="entry name" value="NADH_UbQ/plastoQ_OxRdtase_su3"/>
</dbReference>
<keyword evidence="7 9" id="KW-0472">Membrane</keyword>
<evidence type="ECO:0000256" key="9">
    <source>
        <dbReference type="RuleBase" id="RU003640"/>
    </source>
</evidence>
<evidence type="ECO:0000256" key="7">
    <source>
        <dbReference type="ARBA" id="ARBA00023136"/>
    </source>
</evidence>
<comment type="subcellular location">
    <subcellularLocation>
        <location evidence="1">Membrane</location>
    </subcellularLocation>
    <subcellularLocation>
        <location evidence="9">Mitochondrion membrane</location>
        <topology evidence="9">Multi-pass membrane protein</topology>
    </subcellularLocation>
</comment>
<protein>
    <recommendedName>
        <fullName evidence="3 9">NADH-ubiquinone oxidoreductase chain 3</fullName>
        <ecNumber evidence="9">7.1.1.2</ecNumber>
    </recommendedName>
</protein>
<name>A0A5B8G4L0_9EUPU</name>
<dbReference type="GO" id="GO:0030964">
    <property type="term" value="C:NADH dehydrogenase complex"/>
    <property type="evidence" value="ECO:0007669"/>
    <property type="project" value="TreeGrafter"/>
</dbReference>
<evidence type="ECO:0000256" key="5">
    <source>
        <dbReference type="ARBA" id="ARBA00022692"/>
    </source>
</evidence>
<feature type="transmembrane region" description="Helical" evidence="9">
    <location>
        <begin position="51"/>
        <end position="75"/>
    </location>
</feature>
<feature type="signal peptide" evidence="10">
    <location>
        <begin position="1"/>
        <end position="16"/>
    </location>
</feature>
<proteinExistence type="inferred from homology"/>
<comment type="catalytic activity">
    <reaction evidence="8 9">
        <text>a ubiquinone + NADH + 5 H(+)(in) = a ubiquinol + NAD(+) + 4 H(+)(out)</text>
        <dbReference type="Rhea" id="RHEA:29091"/>
        <dbReference type="Rhea" id="RHEA-COMP:9565"/>
        <dbReference type="Rhea" id="RHEA-COMP:9566"/>
        <dbReference type="ChEBI" id="CHEBI:15378"/>
        <dbReference type="ChEBI" id="CHEBI:16389"/>
        <dbReference type="ChEBI" id="CHEBI:17976"/>
        <dbReference type="ChEBI" id="CHEBI:57540"/>
        <dbReference type="ChEBI" id="CHEBI:57945"/>
        <dbReference type="EC" id="7.1.1.2"/>
    </reaction>
</comment>
<dbReference type="InterPro" id="IPR038430">
    <property type="entry name" value="NDAH_ubi_oxred_su3_sf"/>
</dbReference>
<sequence length="116" mass="13245">MMMMFGLSLMVPLVLTFIYANISWKVGSYDLEKNSPFECGFDPMSKMRAAFSVRFFVLVVLFLIFDIEISLLFPVLNMTFSFVSSQLGLSLAGFLVVLLFGLFYEWYQGALDWVSS</sequence>
<evidence type="ECO:0000256" key="8">
    <source>
        <dbReference type="ARBA" id="ARBA00049551"/>
    </source>
</evidence>
<dbReference type="EMBL" id="MK716255">
    <property type="protein sequence ID" value="QDM39462.1"/>
    <property type="molecule type" value="Genomic_DNA"/>
</dbReference>
<accession>A0A5B8G4L0</accession>
<dbReference type="Gene3D" id="1.20.58.1610">
    <property type="entry name" value="NADH:ubiquinone/plastoquinone oxidoreductase, chain 3"/>
    <property type="match status" value="1"/>
</dbReference>
<dbReference type="GeneID" id="41826785"/>
<keyword evidence="6 9" id="KW-1133">Transmembrane helix</keyword>
<keyword evidence="4 9" id="KW-0813">Transport</keyword>
<keyword evidence="9" id="KW-1278">Translocase</keyword>
<dbReference type="GO" id="GO:0008137">
    <property type="term" value="F:NADH dehydrogenase (ubiquinone) activity"/>
    <property type="evidence" value="ECO:0007669"/>
    <property type="project" value="UniProtKB-UniRule"/>
</dbReference>